<evidence type="ECO:0000256" key="1">
    <source>
        <dbReference type="SAM" id="MobiDB-lite"/>
    </source>
</evidence>
<evidence type="ECO:0000313" key="3">
    <source>
        <dbReference type="Proteomes" id="UP000287651"/>
    </source>
</evidence>
<protein>
    <submittedName>
        <fullName evidence="2">Uncharacterized protein</fullName>
    </submittedName>
</protein>
<dbReference type="EMBL" id="AMZH03012697">
    <property type="protein sequence ID" value="RRT50558.1"/>
    <property type="molecule type" value="Genomic_DNA"/>
</dbReference>
<feature type="region of interest" description="Disordered" evidence="1">
    <location>
        <begin position="74"/>
        <end position="100"/>
    </location>
</feature>
<comment type="caution">
    <text evidence="2">The sequence shown here is derived from an EMBL/GenBank/DDBJ whole genome shotgun (WGS) entry which is preliminary data.</text>
</comment>
<dbReference type="AlphaFoldDB" id="A0A426YFP7"/>
<sequence>MGGCGEDNDSRQEEAVAVAGEGCSCGYSFLKEETRATVEEEVAAAAMAEEARCRRYTGGRLWLQGKMVAAGRGWTTAEGREEHRWPSEEEAAEGEGSSDVRLLWQERRKGRLR</sequence>
<accession>A0A426YFP7</accession>
<proteinExistence type="predicted"/>
<feature type="compositionally biased region" description="Basic and acidic residues" evidence="1">
    <location>
        <begin position="78"/>
        <end position="87"/>
    </location>
</feature>
<gene>
    <name evidence="2" type="ORF">B296_00008062</name>
</gene>
<organism evidence="2 3">
    <name type="scientific">Ensete ventricosum</name>
    <name type="common">Abyssinian banana</name>
    <name type="synonym">Musa ensete</name>
    <dbReference type="NCBI Taxonomy" id="4639"/>
    <lineage>
        <taxon>Eukaryota</taxon>
        <taxon>Viridiplantae</taxon>
        <taxon>Streptophyta</taxon>
        <taxon>Embryophyta</taxon>
        <taxon>Tracheophyta</taxon>
        <taxon>Spermatophyta</taxon>
        <taxon>Magnoliopsida</taxon>
        <taxon>Liliopsida</taxon>
        <taxon>Zingiberales</taxon>
        <taxon>Musaceae</taxon>
        <taxon>Ensete</taxon>
    </lineage>
</organism>
<reference evidence="2 3" key="1">
    <citation type="journal article" date="2014" name="Agronomy (Basel)">
        <title>A Draft Genome Sequence for Ensete ventricosum, the Drought-Tolerant Tree Against Hunger.</title>
        <authorList>
            <person name="Harrison J."/>
            <person name="Moore K.A."/>
            <person name="Paszkiewicz K."/>
            <person name="Jones T."/>
            <person name="Grant M."/>
            <person name="Ambacheew D."/>
            <person name="Muzemil S."/>
            <person name="Studholme D.J."/>
        </authorList>
    </citation>
    <scope>NUCLEOTIDE SEQUENCE [LARGE SCALE GENOMIC DNA]</scope>
</reference>
<evidence type="ECO:0000313" key="2">
    <source>
        <dbReference type="EMBL" id="RRT50558.1"/>
    </source>
</evidence>
<dbReference type="Proteomes" id="UP000287651">
    <property type="component" value="Unassembled WGS sequence"/>
</dbReference>
<name>A0A426YFP7_ENSVE</name>